<comment type="caution">
    <text evidence="1">The sequence shown here is derived from an EMBL/GenBank/DDBJ whole genome shotgun (WGS) entry which is preliminary data.</text>
</comment>
<organism evidence="1 2">
    <name type="scientific">Streptomyces polygonati</name>
    <dbReference type="NCBI Taxonomy" id="1617087"/>
    <lineage>
        <taxon>Bacteria</taxon>
        <taxon>Bacillati</taxon>
        <taxon>Actinomycetota</taxon>
        <taxon>Actinomycetes</taxon>
        <taxon>Kitasatosporales</taxon>
        <taxon>Streptomycetaceae</taxon>
        <taxon>Streptomyces</taxon>
    </lineage>
</organism>
<dbReference type="EMBL" id="JBHSBB010000016">
    <property type="protein sequence ID" value="MFC4034699.1"/>
    <property type="molecule type" value="Genomic_DNA"/>
</dbReference>
<proteinExistence type="predicted"/>
<reference evidence="2" key="1">
    <citation type="journal article" date="2019" name="Int. J. Syst. Evol. Microbiol.">
        <title>The Global Catalogue of Microorganisms (GCM) 10K type strain sequencing project: providing services to taxonomists for standard genome sequencing and annotation.</title>
        <authorList>
            <consortium name="The Broad Institute Genomics Platform"/>
            <consortium name="The Broad Institute Genome Sequencing Center for Infectious Disease"/>
            <person name="Wu L."/>
            <person name="Ma J."/>
        </authorList>
    </citation>
    <scope>NUCLEOTIDE SEQUENCE [LARGE SCALE GENOMIC DNA]</scope>
    <source>
        <strain evidence="2">CGMCC 4.7237</strain>
    </source>
</reference>
<dbReference type="RefSeq" id="WP_386433355.1">
    <property type="nucleotide sequence ID" value="NZ_JBHSBB010000016.1"/>
</dbReference>
<evidence type="ECO:0000313" key="1">
    <source>
        <dbReference type="EMBL" id="MFC4034699.1"/>
    </source>
</evidence>
<name>A0ABV8HRL3_9ACTN</name>
<dbReference type="Proteomes" id="UP001595765">
    <property type="component" value="Unassembled WGS sequence"/>
</dbReference>
<keyword evidence="2" id="KW-1185">Reference proteome</keyword>
<gene>
    <name evidence="1" type="ORF">ACFO3J_24985</name>
</gene>
<sequence length="45" mass="4722">MAGAADEAVDQALDAGVERVHDLVAGRLCGQRALERVEEEVATSL</sequence>
<protein>
    <submittedName>
        <fullName evidence="1">Uncharacterized protein</fullName>
    </submittedName>
</protein>
<evidence type="ECO:0000313" key="2">
    <source>
        <dbReference type="Proteomes" id="UP001595765"/>
    </source>
</evidence>
<accession>A0ABV8HRL3</accession>